<evidence type="ECO:0000313" key="13">
    <source>
        <dbReference type="Proteomes" id="UP001634393"/>
    </source>
</evidence>
<keyword evidence="6" id="KW-0547">Nucleotide-binding</keyword>
<evidence type="ECO:0000256" key="8">
    <source>
        <dbReference type="ARBA" id="ARBA00022989"/>
    </source>
</evidence>
<evidence type="ECO:0000256" key="6">
    <source>
        <dbReference type="ARBA" id="ARBA00022741"/>
    </source>
</evidence>
<evidence type="ECO:0000256" key="7">
    <source>
        <dbReference type="ARBA" id="ARBA00022840"/>
    </source>
</evidence>
<evidence type="ECO:0000313" key="12">
    <source>
        <dbReference type="EMBL" id="KAL3812630.1"/>
    </source>
</evidence>
<name>A0ABD3RI11_9LAMI</name>
<keyword evidence="3" id="KW-0723">Serine/threonine-protein kinase</keyword>
<keyword evidence="8" id="KW-1133">Transmembrane helix</keyword>
<comment type="catalytic activity">
    <reaction evidence="11">
        <text>L-seryl-[protein] + ATP = O-phospho-L-seryl-[protein] + ADP + H(+)</text>
        <dbReference type="Rhea" id="RHEA:17989"/>
        <dbReference type="Rhea" id="RHEA-COMP:9863"/>
        <dbReference type="Rhea" id="RHEA-COMP:11604"/>
        <dbReference type="ChEBI" id="CHEBI:15378"/>
        <dbReference type="ChEBI" id="CHEBI:29999"/>
        <dbReference type="ChEBI" id="CHEBI:30616"/>
        <dbReference type="ChEBI" id="CHEBI:83421"/>
        <dbReference type="ChEBI" id="CHEBI:456216"/>
        <dbReference type="EC" id="2.7.11.1"/>
    </reaction>
</comment>
<dbReference type="InterPro" id="IPR047117">
    <property type="entry name" value="PERK1-13-like"/>
</dbReference>
<reference evidence="12 13" key="1">
    <citation type="submission" date="2024-12" db="EMBL/GenBank/DDBJ databases">
        <title>The unique morphological basis and parallel evolutionary history of personate flowers in Penstemon.</title>
        <authorList>
            <person name="Depatie T.H."/>
            <person name="Wessinger C.A."/>
        </authorList>
    </citation>
    <scope>NUCLEOTIDE SEQUENCE [LARGE SCALE GENOMIC DNA]</scope>
    <source>
        <strain evidence="12">WTNN_2</strain>
        <tissue evidence="12">Leaf</tissue>
    </source>
</reference>
<protein>
    <recommendedName>
        <fullName evidence="2">non-specific serine/threonine protein kinase</fullName>
        <ecNumber evidence="2">2.7.11.1</ecNumber>
    </recommendedName>
</protein>
<evidence type="ECO:0000256" key="10">
    <source>
        <dbReference type="ARBA" id="ARBA00047899"/>
    </source>
</evidence>
<evidence type="ECO:0000256" key="1">
    <source>
        <dbReference type="ARBA" id="ARBA00004162"/>
    </source>
</evidence>
<dbReference type="GO" id="GO:0005886">
    <property type="term" value="C:plasma membrane"/>
    <property type="evidence" value="ECO:0007669"/>
    <property type="project" value="UniProtKB-SubCell"/>
</dbReference>
<gene>
    <name evidence="12" type="ORF">ACJIZ3_013898</name>
</gene>
<evidence type="ECO:0000256" key="3">
    <source>
        <dbReference type="ARBA" id="ARBA00022527"/>
    </source>
</evidence>
<dbReference type="Proteomes" id="UP001634393">
    <property type="component" value="Unassembled WGS sequence"/>
</dbReference>
<keyword evidence="7" id="KW-0067">ATP-binding</keyword>
<keyword evidence="9" id="KW-0472">Membrane</keyword>
<evidence type="ECO:0000256" key="5">
    <source>
        <dbReference type="ARBA" id="ARBA00022692"/>
    </source>
</evidence>
<keyword evidence="13" id="KW-1185">Reference proteome</keyword>
<dbReference type="AlphaFoldDB" id="A0ABD3RI11"/>
<dbReference type="EC" id="2.7.11.1" evidence="2"/>
<dbReference type="PANTHER" id="PTHR47982">
    <property type="entry name" value="PROLINE-RICH RECEPTOR-LIKE PROTEIN KINASE PERK4"/>
    <property type="match status" value="1"/>
</dbReference>
<evidence type="ECO:0000256" key="11">
    <source>
        <dbReference type="ARBA" id="ARBA00048679"/>
    </source>
</evidence>
<sequence>MFRMIEAFAACVRHLASKRPKMSQIVRALDFLEDLNNGMKPGQSGKFDSRKHSAQIRMFQRMAFGSQDNSSEFSKHFSMIEHVANKANQRESDKWHPSLRELLLGYPILLY</sequence>
<keyword evidence="4" id="KW-0808">Transferase</keyword>
<organism evidence="12 13">
    <name type="scientific">Penstemon smallii</name>
    <dbReference type="NCBI Taxonomy" id="265156"/>
    <lineage>
        <taxon>Eukaryota</taxon>
        <taxon>Viridiplantae</taxon>
        <taxon>Streptophyta</taxon>
        <taxon>Embryophyta</taxon>
        <taxon>Tracheophyta</taxon>
        <taxon>Spermatophyta</taxon>
        <taxon>Magnoliopsida</taxon>
        <taxon>eudicotyledons</taxon>
        <taxon>Gunneridae</taxon>
        <taxon>Pentapetalae</taxon>
        <taxon>asterids</taxon>
        <taxon>lamiids</taxon>
        <taxon>Lamiales</taxon>
        <taxon>Plantaginaceae</taxon>
        <taxon>Cheloneae</taxon>
        <taxon>Penstemon</taxon>
    </lineage>
</organism>
<comment type="caution">
    <text evidence="12">The sequence shown here is derived from an EMBL/GenBank/DDBJ whole genome shotgun (WGS) entry which is preliminary data.</text>
</comment>
<accession>A0ABD3RI11</accession>
<evidence type="ECO:0000256" key="2">
    <source>
        <dbReference type="ARBA" id="ARBA00012513"/>
    </source>
</evidence>
<comment type="subcellular location">
    <subcellularLocation>
        <location evidence="1">Cell membrane</location>
        <topology evidence="1">Single-pass membrane protein</topology>
    </subcellularLocation>
</comment>
<proteinExistence type="predicted"/>
<dbReference type="GO" id="GO:0004674">
    <property type="term" value="F:protein serine/threonine kinase activity"/>
    <property type="evidence" value="ECO:0007669"/>
    <property type="project" value="UniProtKB-KW"/>
</dbReference>
<dbReference type="EMBL" id="JBJXBP010000008">
    <property type="protein sequence ID" value="KAL3812630.1"/>
    <property type="molecule type" value="Genomic_DNA"/>
</dbReference>
<keyword evidence="5" id="KW-0812">Transmembrane</keyword>
<comment type="catalytic activity">
    <reaction evidence="10">
        <text>L-threonyl-[protein] + ATP = O-phospho-L-threonyl-[protein] + ADP + H(+)</text>
        <dbReference type="Rhea" id="RHEA:46608"/>
        <dbReference type="Rhea" id="RHEA-COMP:11060"/>
        <dbReference type="Rhea" id="RHEA-COMP:11605"/>
        <dbReference type="ChEBI" id="CHEBI:15378"/>
        <dbReference type="ChEBI" id="CHEBI:30013"/>
        <dbReference type="ChEBI" id="CHEBI:30616"/>
        <dbReference type="ChEBI" id="CHEBI:61977"/>
        <dbReference type="ChEBI" id="CHEBI:456216"/>
        <dbReference type="EC" id="2.7.11.1"/>
    </reaction>
</comment>
<evidence type="ECO:0000256" key="9">
    <source>
        <dbReference type="ARBA" id="ARBA00023136"/>
    </source>
</evidence>
<dbReference type="GO" id="GO:0005524">
    <property type="term" value="F:ATP binding"/>
    <property type="evidence" value="ECO:0007669"/>
    <property type="project" value="UniProtKB-KW"/>
</dbReference>
<keyword evidence="3" id="KW-0418">Kinase</keyword>
<evidence type="ECO:0000256" key="4">
    <source>
        <dbReference type="ARBA" id="ARBA00022679"/>
    </source>
</evidence>
<dbReference type="PANTHER" id="PTHR47982:SF32">
    <property type="entry name" value="NON-SPECIFIC SERINE_THREONINE PROTEIN KINASE"/>
    <property type="match status" value="1"/>
</dbReference>